<keyword evidence="2" id="KW-1185">Reference proteome</keyword>
<dbReference type="GeneID" id="54415768"/>
<dbReference type="AlphaFoldDB" id="A0A6G1G6A6"/>
<dbReference type="EMBL" id="ML975155">
    <property type="protein sequence ID" value="KAF1813410.1"/>
    <property type="molecule type" value="Genomic_DNA"/>
</dbReference>
<reference evidence="3" key="3">
    <citation type="submission" date="2025-04" db="UniProtKB">
        <authorList>
            <consortium name="RefSeq"/>
        </authorList>
    </citation>
    <scope>IDENTIFICATION</scope>
    <source>
        <strain evidence="3">CBS 781.70</strain>
    </source>
</reference>
<reference evidence="1 3" key="1">
    <citation type="submission" date="2020-01" db="EMBL/GenBank/DDBJ databases">
        <authorList>
            <consortium name="DOE Joint Genome Institute"/>
            <person name="Haridas S."/>
            <person name="Albert R."/>
            <person name="Binder M."/>
            <person name="Bloem J."/>
            <person name="Labutti K."/>
            <person name="Salamov A."/>
            <person name="Andreopoulos B."/>
            <person name="Baker S.E."/>
            <person name="Barry K."/>
            <person name="Bills G."/>
            <person name="Bluhm B.H."/>
            <person name="Cannon C."/>
            <person name="Castanera R."/>
            <person name="Culley D.E."/>
            <person name="Daum C."/>
            <person name="Ezra D."/>
            <person name="Gonzalez J.B."/>
            <person name="Henrissat B."/>
            <person name="Kuo A."/>
            <person name="Liang C."/>
            <person name="Lipzen A."/>
            <person name="Lutzoni F."/>
            <person name="Magnuson J."/>
            <person name="Mondo S."/>
            <person name="Nolan M."/>
            <person name="Ohm R."/>
            <person name="Pangilinan J."/>
            <person name="Park H.-J."/>
            <person name="Ramirez L."/>
            <person name="Alfaro M."/>
            <person name="Sun H."/>
            <person name="Tritt A."/>
            <person name="Yoshinaga Y."/>
            <person name="Zwiers L.-H."/>
            <person name="Turgeon B.G."/>
            <person name="Goodwin S.B."/>
            <person name="Spatafora J.W."/>
            <person name="Crous P.W."/>
            <person name="Grigoriev I.V."/>
        </authorList>
    </citation>
    <scope>NUCLEOTIDE SEQUENCE</scope>
    <source>
        <strain evidence="1 3">CBS 781.70</strain>
    </source>
</reference>
<dbReference type="RefSeq" id="XP_033535041.1">
    <property type="nucleotide sequence ID" value="XM_033675198.1"/>
</dbReference>
<organism evidence="1">
    <name type="scientific">Eremomyces bilateralis CBS 781.70</name>
    <dbReference type="NCBI Taxonomy" id="1392243"/>
    <lineage>
        <taxon>Eukaryota</taxon>
        <taxon>Fungi</taxon>
        <taxon>Dikarya</taxon>
        <taxon>Ascomycota</taxon>
        <taxon>Pezizomycotina</taxon>
        <taxon>Dothideomycetes</taxon>
        <taxon>Dothideomycetes incertae sedis</taxon>
        <taxon>Eremomycetales</taxon>
        <taxon>Eremomycetaceae</taxon>
        <taxon>Eremomyces</taxon>
    </lineage>
</organism>
<accession>A0A6G1G6A6</accession>
<gene>
    <name evidence="1 3" type="ORF">P152DRAFT_317707</name>
</gene>
<sequence length="166" mass="18806">MVSVPSNISQPRLFALLPNILPSARRLSFCSEYPPFPKRSFLFASIALVCVDRPSPVIGWLECSATCTRRWLSLLFFSFSVDRQAFAGCVKTLAGARVFALHSLPLYVHVSSRPVRASGQHARYRDFVRLWPARSFMHGGPVSYLVFPCLFYLNMVRPVRVLKLNL</sequence>
<evidence type="ECO:0000313" key="1">
    <source>
        <dbReference type="EMBL" id="KAF1813410.1"/>
    </source>
</evidence>
<protein>
    <submittedName>
        <fullName evidence="1 3">Uncharacterized protein</fullName>
    </submittedName>
</protein>
<proteinExistence type="predicted"/>
<reference evidence="3" key="2">
    <citation type="submission" date="2020-04" db="EMBL/GenBank/DDBJ databases">
        <authorList>
            <consortium name="NCBI Genome Project"/>
        </authorList>
    </citation>
    <scope>NUCLEOTIDE SEQUENCE</scope>
    <source>
        <strain evidence="3">CBS 781.70</strain>
    </source>
</reference>
<dbReference type="Proteomes" id="UP000504638">
    <property type="component" value="Unplaced"/>
</dbReference>
<evidence type="ECO:0000313" key="3">
    <source>
        <dbReference type="RefSeq" id="XP_033535041.1"/>
    </source>
</evidence>
<evidence type="ECO:0000313" key="2">
    <source>
        <dbReference type="Proteomes" id="UP000504638"/>
    </source>
</evidence>
<name>A0A6G1G6A6_9PEZI</name>